<sequence>MSLDLIFRQVSSWSVSGEKIAFKPPESRSAHQIRDIREETKRDLAGEYANESRPDDEAFYCKIRQYQGVFGQKNMCLENLWKARLEATSKSGDNKKTLDRLFERRKFSVAFDAFRHLPALYEGFSISLSSKMLAMHCWEELLYYLEHIKSFWSLIFDGNESAMRKLSRSSVQALQLKAPGACQQQARRLLARIRSGEILGGFSESEKERICFFQDRKYLEEAAQCFKKLFHLSNQQTIRSTLENAYLEDEERSIACLVQTSSSSFKSVATNNKDHFDIAYRQLWLYARRHFDDMPDEQAKKFAGPKFGEVNEMVLFNFAFLTHKLGFRSTKIKEVLEGNPDRKIARRLLMTARKPDQFQYDDIEFKITAITHVMAAARPVRDDQAVDADDFEVVGDRKAAAQCGRPLVADHLEDKPLMFLDKLHGTTPRQNKKPSSFFV</sequence>
<evidence type="ECO:0000313" key="2">
    <source>
        <dbReference type="Proteomes" id="UP000315783"/>
    </source>
</evidence>
<reference evidence="1 2" key="1">
    <citation type="journal article" date="2019" name="Appl. Microbiol. Biotechnol.">
        <title>Genome sequence of Isaria javanica and comparative genome analysis insights into family S53 peptidase evolution in fungal entomopathogens.</title>
        <authorList>
            <person name="Lin R."/>
            <person name="Zhang X."/>
            <person name="Xin B."/>
            <person name="Zou M."/>
            <person name="Gao Y."/>
            <person name="Qin F."/>
            <person name="Hu Q."/>
            <person name="Xie B."/>
            <person name="Cheng X."/>
        </authorList>
    </citation>
    <scope>NUCLEOTIDE SEQUENCE [LARGE SCALE GENOMIC DNA]</scope>
    <source>
        <strain evidence="1 2">IJ1G</strain>
    </source>
</reference>
<keyword evidence="2" id="KW-1185">Reference proteome</keyword>
<dbReference type="OrthoDB" id="4868072at2759"/>
<evidence type="ECO:0000313" key="1">
    <source>
        <dbReference type="EMBL" id="TQV90097.1"/>
    </source>
</evidence>
<comment type="caution">
    <text evidence="1">The sequence shown here is derived from an EMBL/GenBank/DDBJ whole genome shotgun (WGS) entry which is preliminary data.</text>
</comment>
<dbReference type="Pfam" id="PF12520">
    <property type="entry name" value="DUF3723"/>
    <property type="match status" value="1"/>
</dbReference>
<accession>A0A545VIP4</accession>
<dbReference type="EMBL" id="SPUK01000037">
    <property type="protein sequence ID" value="TQV90097.1"/>
    <property type="molecule type" value="Genomic_DNA"/>
</dbReference>
<dbReference type="InterPro" id="IPR022198">
    <property type="entry name" value="DUF3723"/>
</dbReference>
<dbReference type="AlphaFoldDB" id="A0A545VIP4"/>
<protein>
    <submittedName>
        <fullName evidence="1">Uncharacterized protein</fullName>
    </submittedName>
</protein>
<dbReference type="STRING" id="43265.A0A545VIP4"/>
<name>A0A545VIP4_9HYPO</name>
<organism evidence="1 2">
    <name type="scientific">Cordyceps javanica</name>
    <dbReference type="NCBI Taxonomy" id="43265"/>
    <lineage>
        <taxon>Eukaryota</taxon>
        <taxon>Fungi</taxon>
        <taxon>Dikarya</taxon>
        <taxon>Ascomycota</taxon>
        <taxon>Pezizomycotina</taxon>
        <taxon>Sordariomycetes</taxon>
        <taxon>Hypocreomycetidae</taxon>
        <taxon>Hypocreales</taxon>
        <taxon>Cordycipitaceae</taxon>
        <taxon>Cordyceps</taxon>
    </lineage>
</organism>
<proteinExistence type="predicted"/>
<dbReference type="Proteomes" id="UP000315783">
    <property type="component" value="Unassembled WGS sequence"/>
</dbReference>
<gene>
    <name evidence="1" type="ORF">IF1G_11237</name>
</gene>